<organism evidence="4 5">
    <name type="scientific">Pinctada imbricata</name>
    <name type="common">Atlantic pearl-oyster</name>
    <name type="synonym">Pinctada martensii</name>
    <dbReference type="NCBI Taxonomy" id="66713"/>
    <lineage>
        <taxon>Eukaryota</taxon>
        <taxon>Metazoa</taxon>
        <taxon>Spiralia</taxon>
        <taxon>Lophotrochozoa</taxon>
        <taxon>Mollusca</taxon>
        <taxon>Bivalvia</taxon>
        <taxon>Autobranchia</taxon>
        <taxon>Pteriomorphia</taxon>
        <taxon>Pterioida</taxon>
        <taxon>Pterioidea</taxon>
        <taxon>Pteriidae</taxon>
        <taxon>Pinctada</taxon>
    </lineage>
</organism>
<gene>
    <name evidence="4" type="ORF">FSP39_012116</name>
</gene>
<dbReference type="SUPFAM" id="SSF57667">
    <property type="entry name" value="beta-beta-alpha zinc fingers"/>
    <property type="match status" value="1"/>
</dbReference>
<dbReference type="InterPro" id="IPR036236">
    <property type="entry name" value="Znf_C2H2_sf"/>
</dbReference>
<evidence type="ECO:0000313" key="4">
    <source>
        <dbReference type="EMBL" id="KAK3084354.1"/>
    </source>
</evidence>
<dbReference type="Gene3D" id="3.30.160.60">
    <property type="entry name" value="Classic Zinc Finger"/>
    <property type="match status" value="1"/>
</dbReference>
<dbReference type="InterPro" id="IPR012337">
    <property type="entry name" value="RNaseH-like_sf"/>
</dbReference>
<accession>A0AA89BR21</accession>
<sequence>MAPARFECTLCGKSFNRRFALDRHIRTIHGGESSKCGFCGQDFNRKDNYLRHLKSHHQQGGGPVEEVNDNKTNRTVDDKKSQADDPSSENDKVDCFTEEEAINGNLRKYSIEGKGKFIFDPLSYLKSKEDEIRSILKKEVLRKHIKYYLTMQVRFKKQKGDVIETTEPYFHGRCHILLKPEDIEQSLRESIMKMINSFIEYQREGSSWTLDKVMNVNIHIATYIPIKGSSYLPLPAKLAKKKAIVNVQNTDDRCFMWSVLATVQPVNIHPERIINYVEHLDALDFTGIAFPVKVADIPKFEKRNDISINVFGYERGVLFPLHLTKERGVRHVDLLVIDKGEKSHYCRIKNFNRLLGNGDDNQYHYCHSCLHGFTKKRLLKKHIPYCQVHGAQRTEMPSEENKWLQFKEVKKKLKVPYVVYADFESILEQQYGCQPDPSKASTIKLARYIPSGFTYKVVGLNQELTEDHVTYRGPDTIKVFMDHMVNLEERRTKVLNNPKPLQMADDDHRAFSEATHCHICDELLNHDRVRDHCHITGKFRGAAHNDCNLKFQLTKRIPVFFHNLRGYDAHHIMSEIGKMKRKNLKCIPQNHEKYISFFLGGNLDFLDTFQFISTSLQKLIENLAKKGISKFSHLKSYVEATHPENPNIKLQLLTRKGVYPYRYMDSFERFNEASLPDKSAFYNDMEGKDIPEAEYKHAEKVWDIFKTKNLGEYHDLYMESDVHLLADIFENFRDLCLEIYGLDAAHFYTAAGLAWQAALKMTGVQLELLTDPDMHLFIEKGLRGGIAMISKRYAKANNPHLSDYDPKKESNYLLYLDANNLYGWGMSQFLPTHGFEWVDPHRVDVTSIPEEGDTGYILEVDLEYPRELHDSHSDYPLAPESFQIKPEMLFKYQADLLEKLGMKPGSATKLVPNLHDKKNYVVHYRNLQLYLSLGMKVSKVHRAIKFHQSPWLKTYITFNTNMRKTGDKQV</sequence>
<dbReference type="Proteomes" id="UP001186944">
    <property type="component" value="Unassembled WGS sequence"/>
</dbReference>
<proteinExistence type="predicted"/>
<protein>
    <recommendedName>
        <fullName evidence="3">C2H2-type domain-containing protein</fullName>
    </recommendedName>
</protein>
<feature type="region of interest" description="Disordered" evidence="2">
    <location>
        <begin position="54"/>
        <end position="92"/>
    </location>
</feature>
<evidence type="ECO:0000256" key="1">
    <source>
        <dbReference type="PROSITE-ProRule" id="PRU00042"/>
    </source>
</evidence>
<reference evidence="4" key="1">
    <citation type="submission" date="2019-08" db="EMBL/GenBank/DDBJ databases">
        <title>The improved chromosome-level genome for the pearl oyster Pinctada fucata martensii using PacBio sequencing and Hi-C.</title>
        <authorList>
            <person name="Zheng Z."/>
        </authorList>
    </citation>
    <scope>NUCLEOTIDE SEQUENCE</scope>
    <source>
        <strain evidence="4">ZZ-2019</strain>
        <tissue evidence="4">Adductor muscle</tissue>
    </source>
</reference>
<keyword evidence="5" id="KW-1185">Reference proteome</keyword>
<dbReference type="InterPro" id="IPR013087">
    <property type="entry name" value="Znf_C2H2_type"/>
</dbReference>
<dbReference type="Gene3D" id="3.40.1800.10">
    <property type="entry name" value="His-Me finger endonucleases"/>
    <property type="match status" value="1"/>
</dbReference>
<dbReference type="AlphaFoldDB" id="A0AA89BR21"/>
<dbReference type="SUPFAM" id="SSF54060">
    <property type="entry name" value="His-Me finger endonucleases"/>
    <property type="match status" value="1"/>
</dbReference>
<dbReference type="Pfam" id="PF13894">
    <property type="entry name" value="zf-C2H2_4"/>
    <property type="match status" value="1"/>
</dbReference>
<dbReference type="PANTHER" id="PTHR31511:SF12">
    <property type="entry name" value="RHO TERMINATION FACTOR N-TERMINAL DOMAIN-CONTAINING PROTEIN"/>
    <property type="match status" value="1"/>
</dbReference>
<keyword evidence="1" id="KW-0863">Zinc-finger</keyword>
<dbReference type="SUPFAM" id="SSF56672">
    <property type="entry name" value="DNA/RNA polymerases"/>
    <property type="match status" value="1"/>
</dbReference>
<dbReference type="PROSITE" id="PS50157">
    <property type="entry name" value="ZINC_FINGER_C2H2_2"/>
    <property type="match status" value="3"/>
</dbReference>
<dbReference type="PROSITE" id="PS00028">
    <property type="entry name" value="ZINC_FINGER_C2H2_1"/>
    <property type="match status" value="2"/>
</dbReference>
<feature type="domain" description="C2H2-type" evidence="3">
    <location>
        <begin position="364"/>
        <end position="394"/>
    </location>
</feature>
<dbReference type="PANTHER" id="PTHR31511">
    <property type="entry name" value="PROTEIN CBG23764"/>
    <property type="match status" value="1"/>
</dbReference>
<evidence type="ECO:0000259" key="3">
    <source>
        <dbReference type="PROSITE" id="PS50157"/>
    </source>
</evidence>
<feature type="domain" description="C2H2-type" evidence="3">
    <location>
        <begin position="6"/>
        <end position="34"/>
    </location>
</feature>
<dbReference type="SUPFAM" id="SSF53098">
    <property type="entry name" value="Ribonuclease H-like"/>
    <property type="match status" value="1"/>
</dbReference>
<evidence type="ECO:0000313" key="5">
    <source>
        <dbReference type="Proteomes" id="UP001186944"/>
    </source>
</evidence>
<comment type="caution">
    <text evidence="4">The sequence shown here is derived from an EMBL/GenBank/DDBJ whole genome shotgun (WGS) entry which is preliminary data.</text>
</comment>
<dbReference type="InterPro" id="IPR038563">
    <property type="entry name" value="Endonuclease_7_sf"/>
</dbReference>
<dbReference type="InterPro" id="IPR044925">
    <property type="entry name" value="His-Me_finger_sf"/>
</dbReference>
<dbReference type="EMBL" id="VSWD01000013">
    <property type="protein sequence ID" value="KAK3084354.1"/>
    <property type="molecule type" value="Genomic_DNA"/>
</dbReference>
<dbReference type="SMART" id="SM00355">
    <property type="entry name" value="ZnF_C2H2"/>
    <property type="match status" value="2"/>
</dbReference>
<keyword evidence="1" id="KW-0862">Zinc</keyword>
<feature type="domain" description="C2H2-type" evidence="3">
    <location>
        <begin position="34"/>
        <end position="61"/>
    </location>
</feature>
<feature type="compositionally biased region" description="Basic and acidic residues" evidence="2">
    <location>
        <begin position="68"/>
        <end position="92"/>
    </location>
</feature>
<keyword evidence="1" id="KW-0479">Metal-binding</keyword>
<evidence type="ECO:0000256" key="2">
    <source>
        <dbReference type="SAM" id="MobiDB-lite"/>
    </source>
</evidence>
<dbReference type="InterPro" id="IPR043502">
    <property type="entry name" value="DNA/RNA_pol_sf"/>
</dbReference>
<dbReference type="GO" id="GO:0008270">
    <property type="term" value="F:zinc ion binding"/>
    <property type="evidence" value="ECO:0007669"/>
    <property type="project" value="UniProtKB-KW"/>
</dbReference>
<dbReference type="Pfam" id="PF00096">
    <property type="entry name" value="zf-C2H2"/>
    <property type="match status" value="1"/>
</dbReference>
<name>A0AA89BR21_PINIB</name>